<evidence type="ECO:0000313" key="3">
    <source>
        <dbReference type="EMBL" id="GAD30207.1"/>
    </source>
</evidence>
<dbReference type="SMART" id="SM00852">
    <property type="entry name" value="MoCF_biosynth"/>
    <property type="match status" value="1"/>
</dbReference>
<dbReference type="InterPro" id="IPR001453">
    <property type="entry name" value="MoaB/Mog_dom"/>
</dbReference>
<dbReference type="NCBIfam" id="TIGR00200">
    <property type="entry name" value="cinA_nterm"/>
    <property type="match status" value="1"/>
</dbReference>
<dbReference type="Proteomes" id="UP000030675">
    <property type="component" value="Unassembled WGS sequence"/>
</dbReference>
<dbReference type="NCBIfam" id="TIGR00177">
    <property type="entry name" value="molyb_syn"/>
    <property type="match status" value="1"/>
</dbReference>
<dbReference type="RefSeq" id="WP_023932826.1">
    <property type="nucleotide sequence ID" value="NZ_DF196819.1"/>
</dbReference>
<feature type="domain" description="MoaB/Mog" evidence="2">
    <location>
        <begin position="5"/>
        <end position="172"/>
    </location>
</feature>
<dbReference type="HOGENOM" id="CLU_030805_9_1_6"/>
<gene>
    <name evidence="3" type="ORF">PLEI_1862</name>
</gene>
<organism evidence="3 4">
    <name type="scientific">Photobacterium leiognathi lrivu.4.1</name>
    <dbReference type="NCBI Taxonomy" id="1248232"/>
    <lineage>
        <taxon>Bacteria</taxon>
        <taxon>Pseudomonadati</taxon>
        <taxon>Pseudomonadota</taxon>
        <taxon>Gammaproteobacteria</taxon>
        <taxon>Vibrionales</taxon>
        <taxon>Vibrionaceae</taxon>
        <taxon>Photobacterium</taxon>
    </lineage>
</organism>
<dbReference type="InterPro" id="IPR008135">
    <property type="entry name" value="Competence-induced_CinA"/>
</dbReference>
<dbReference type="SUPFAM" id="SSF142433">
    <property type="entry name" value="CinA-like"/>
    <property type="match status" value="1"/>
</dbReference>
<dbReference type="eggNOG" id="COG1058">
    <property type="taxonomic scope" value="Bacteria"/>
</dbReference>
<accession>A0A0U1P682</accession>
<proteinExistence type="inferred from homology"/>
<dbReference type="AlphaFoldDB" id="A0A0U1P682"/>
<evidence type="ECO:0000313" key="4">
    <source>
        <dbReference type="Proteomes" id="UP000030675"/>
    </source>
</evidence>
<evidence type="ECO:0000259" key="2">
    <source>
        <dbReference type="SMART" id="SM00852"/>
    </source>
</evidence>
<dbReference type="EMBL" id="DF196819">
    <property type="protein sequence ID" value="GAD30207.1"/>
    <property type="molecule type" value="Genomic_DNA"/>
</dbReference>
<sequence length="414" mass="45959">MIEITMISTGEEVLLGDITDTNAAWLSRYLFEQGLTMTRRVTVGDHCERLAKEIESCSLNSDIVIVNGGLGPTSDDLTAVAAAMAANVGLEQSDHWVAEMKAKYEKLNREMPAANLKQAMLPEGAELIDNPVGTACGFAIKLNRSWIFFTPGVPSEFKIMVKDQILPRLQAKYPANQSLHCFRLFTYGLSESSISDAFQHLTLPQGYEIGYRSSLPFIEVKLFAPEQGNTALTLLAEMETLLGDNIVGKQVGLIDNLASMLIQHNKKLAIVEQSTGGFVVNWLNQQPALSEYVVSASVQNTVVDTKTDMDALVKAASDQLQRLSLIPNSQIGLFSGALHDGAVTVGLITDEEKWIQHVQFKRVYSHDDQRWVIATVLLDMLRRYLQGVAIFGHYESLNRLFENHSLKLMNLQKR</sequence>
<dbReference type="InterPro" id="IPR050101">
    <property type="entry name" value="CinA"/>
</dbReference>
<dbReference type="HAMAP" id="MF_00226_B">
    <property type="entry name" value="CinA_B"/>
    <property type="match status" value="1"/>
</dbReference>
<reference evidence="4" key="1">
    <citation type="submission" date="2012-12" db="EMBL/GenBank/DDBJ databases">
        <title>Genome Sequence of Photobacterium leiognathi lrivu.4.1.</title>
        <authorList>
            <person name="Urbanczyk H."/>
            <person name="Ogura Y."/>
            <person name="Hayashi T."/>
            <person name="Dunlap P.V."/>
        </authorList>
    </citation>
    <scope>NUCLEOTIDE SEQUENCE [LARGE SCALE GENOMIC DNA]</scope>
    <source>
        <strain evidence="4">lrivu.4.1</strain>
    </source>
</reference>
<dbReference type="InterPro" id="IPR036653">
    <property type="entry name" value="CinA-like_C"/>
</dbReference>
<dbReference type="PANTHER" id="PTHR13939:SF0">
    <property type="entry name" value="NMN AMIDOHYDROLASE-LIKE PROTEIN YFAY"/>
    <property type="match status" value="1"/>
</dbReference>
<dbReference type="Gene3D" id="3.40.980.10">
    <property type="entry name" value="MoaB/Mog-like domain"/>
    <property type="match status" value="1"/>
</dbReference>
<dbReference type="PIRSF" id="PIRSF006728">
    <property type="entry name" value="CinA"/>
    <property type="match status" value="1"/>
</dbReference>
<comment type="similarity">
    <text evidence="1">Belongs to the CinA family.</text>
</comment>
<protein>
    <recommendedName>
        <fullName evidence="1">CinA-like protein</fullName>
    </recommendedName>
</protein>
<dbReference type="SUPFAM" id="SSF53218">
    <property type="entry name" value="Molybdenum cofactor biosynthesis proteins"/>
    <property type="match status" value="1"/>
</dbReference>
<dbReference type="eggNOG" id="COG1546">
    <property type="taxonomic scope" value="Bacteria"/>
</dbReference>
<dbReference type="PANTHER" id="PTHR13939">
    <property type="entry name" value="NICOTINAMIDE-NUCLEOTIDE AMIDOHYDROLASE PNCC"/>
    <property type="match status" value="1"/>
</dbReference>
<evidence type="ECO:0000256" key="1">
    <source>
        <dbReference type="HAMAP-Rule" id="MF_00226"/>
    </source>
</evidence>
<dbReference type="CDD" id="cd00885">
    <property type="entry name" value="cinA"/>
    <property type="match status" value="1"/>
</dbReference>
<dbReference type="InterPro" id="IPR036425">
    <property type="entry name" value="MoaB/Mog-like_dom_sf"/>
</dbReference>
<name>A0A0U1P682_PHOLE</name>
<dbReference type="Pfam" id="PF00994">
    <property type="entry name" value="MoCF_biosynth"/>
    <property type="match status" value="1"/>
</dbReference>